<dbReference type="OrthoDB" id="10654058at2759"/>
<name>A0A2P5G1I0_TREOI</name>
<evidence type="ECO:0000313" key="1">
    <source>
        <dbReference type="EMBL" id="POO03886.1"/>
    </source>
</evidence>
<proteinExistence type="predicted"/>
<evidence type="ECO:0000313" key="2">
    <source>
        <dbReference type="Proteomes" id="UP000237000"/>
    </source>
</evidence>
<sequence length="134" mass="14162">MHATSARKSRRLSRHYTLLFSDPCLSAALLGTVLLGRACSPHACVLAPNTCSHLHVHAPACGARVPTVHARCPRLCISVPSASVVPHNTLSAQVAPCASATFHSTLGRVCLVPHLHTYMCVGFPPHTCPTCHAS</sequence>
<protein>
    <submittedName>
        <fullName evidence="1">Uncharacterized protein</fullName>
    </submittedName>
</protein>
<keyword evidence="2" id="KW-1185">Reference proteome</keyword>
<dbReference type="EMBL" id="JXTC01000001">
    <property type="protein sequence ID" value="POO03886.1"/>
    <property type="molecule type" value="Genomic_DNA"/>
</dbReference>
<organism evidence="1 2">
    <name type="scientific">Trema orientale</name>
    <name type="common">Charcoal tree</name>
    <name type="synonym">Celtis orientalis</name>
    <dbReference type="NCBI Taxonomy" id="63057"/>
    <lineage>
        <taxon>Eukaryota</taxon>
        <taxon>Viridiplantae</taxon>
        <taxon>Streptophyta</taxon>
        <taxon>Embryophyta</taxon>
        <taxon>Tracheophyta</taxon>
        <taxon>Spermatophyta</taxon>
        <taxon>Magnoliopsida</taxon>
        <taxon>eudicotyledons</taxon>
        <taxon>Gunneridae</taxon>
        <taxon>Pentapetalae</taxon>
        <taxon>rosids</taxon>
        <taxon>fabids</taxon>
        <taxon>Rosales</taxon>
        <taxon>Cannabaceae</taxon>
        <taxon>Trema</taxon>
    </lineage>
</organism>
<reference evidence="2" key="1">
    <citation type="submission" date="2016-06" db="EMBL/GenBank/DDBJ databases">
        <title>Parallel loss of symbiosis genes in relatives of nitrogen-fixing non-legume Parasponia.</title>
        <authorList>
            <person name="Van Velzen R."/>
            <person name="Holmer R."/>
            <person name="Bu F."/>
            <person name="Rutten L."/>
            <person name="Van Zeijl A."/>
            <person name="Liu W."/>
            <person name="Santuari L."/>
            <person name="Cao Q."/>
            <person name="Sharma T."/>
            <person name="Shen D."/>
            <person name="Roswanjaya Y."/>
            <person name="Wardhani T."/>
            <person name="Kalhor M.S."/>
            <person name="Jansen J."/>
            <person name="Van den Hoogen J."/>
            <person name="Gungor B."/>
            <person name="Hartog M."/>
            <person name="Hontelez J."/>
            <person name="Verver J."/>
            <person name="Yang W.-C."/>
            <person name="Schijlen E."/>
            <person name="Repin R."/>
            <person name="Schilthuizen M."/>
            <person name="Schranz E."/>
            <person name="Heidstra R."/>
            <person name="Miyata K."/>
            <person name="Fedorova E."/>
            <person name="Kohlen W."/>
            <person name="Bisseling T."/>
            <person name="Smit S."/>
            <person name="Geurts R."/>
        </authorList>
    </citation>
    <scope>NUCLEOTIDE SEQUENCE [LARGE SCALE GENOMIC DNA]</scope>
    <source>
        <strain evidence="2">cv. RG33-2</strain>
    </source>
</reference>
<comment type="caution">
    <text evidence="1">The sequence shown here is derived from an EMBL/GenBank/DDBJ whole genome shotgun (WGS) entry which is preliminary data.</text>
</comment>
<dbReference type="Proteomes" id="UP000237000">
    <property type="component" value="Unassembled WGS sequence"/>
</dbReference>
<gene>
    <name evidence="1" type="ORF">TorRG33x02_001900</name>
</gene>
<dbReference type="AlphaFoldDB" id="A0A2P5G1I0"/>
<dbReference type="InParanoid" id="A0A2P5G1I0"/>
<accession>A0A2P5G1I0</accession>